<feature type="region of interest" description="Disordered" evidence="3">
    <location>
        <begin position="143"/>
        <end position="171"/>
    </location>
</feature>
<comment type="caution">
    <text evidence="4">The sequence shown here is derived from an EMBL/GenBank/DDBJ whole genome shotgun (WGS) entry which is preliminary data.</text>
</comment>
<sequence length="171" mass="18536">MVTENKSVQATETAPKGELTFNDKVIQKVVGYAIENVSGLLGVDGGFMANIKNKIVNSDNPVDGIEVEVGKEQVAVDLNIIMAFGHNAHDIYKELTKVITKQLTETTSLELVELNVEVIDIQTKAEFDNAQVSLQDRVTDAGNTLKEKTSDGVNAVKRSASEMGDDADRVK</sequence>
<organism evidence="4 5">
    <name type="scientific">Leuconostoc citreum</name>
    <dbReference type="NCBI Taxonomy" id="33964"/>
    <lineage>
        <taxon>Bacteria</taxon>
        <taxon>Bacillati</taxon>
        <taxon>Bacillota</taxon>
        <taxon>Bacilli</taxon>
        <taxon>Lactobacillales</taxon>
        <taxon>Lactobacillaceae</taxon>
        <taxon>Leuconostoc</taxon>
    </lineage>
</organism>
<proteinExistence type="inferred from homology"/>
<dbReference type="EMBL" id="BJJW01000006">
    <property type="protein sequence ID" value="GDZ83684.1"/>
    <property type="molecule type" value="Genomic_DNA"/>
</dbReference>
<comment type="similarity">
    <text evidence="1">Belongs to the asp23 family.</text>
</comment>
<dbReference type="GeneID" id="61102238"/>
<dbReference type="PANTHER" id="PTHR34297">
    <property type="entry name" value="HYPOTHETICAL CYTOSOLIC PROTEIN-RELATED"/>
    <property type="match status" value="1"/>
</dbReference>
<dbReference type="Proteomes" id="UP000323274">
    <property type="component" value="Unassembled WGS sequence"/>
</dbReference>
<dbReference type="AlphaFoldDB" id="A0A5A5U1T1"/>
<dbReference type="InterPro" id="IPR005531">
    <property type="entry name" value="Asp23"/>
</dbReference>
<evidence type="ECO:0000256" key="1">
    <source>
        <dbReference type="ARBA" id="ARBA00005721"/>
    </source>
</evidence>
<reference evidence="4 5" key="1">
    <citation type="submission" date="2019-04" db="EMBL/GenBank/DDBJ databases">
        <title>A pseudo-fructophilic Leuconostoc citreum strain F192-5 isolated from peel of satsuma mandarin: the first report for isolation and characterization of strain-dependent fructophilic-like characteristics.</title>
        <authorList>
            <person name="Maeno S."/>
            <person name="Tanizawa Y."/>
            <person name="Kajikawa A."/>
            <person name="Kanesaki Y."/>
            <person name="Kubota E."/>
            <person name="Arita M."/>
            <person name="Leon D."/>
            <person name="Endo A."/>
        </authorList>
    </citation>
    <scope>NUCLEOTIDE SEQUENCE [LARGE SCALE GENOMIC DNA]</scope>
    <source>
        <strain evidence="4 5">F192-5</strain>
    </source>
</reference>
<dbReference type="PANTHER" id="PTHR34297:SF3">
    <property type="entry name" value="ALKALINE SHOCK PROTEIN 23"/>
    <property type="match status" value="1"/>
</dbReference>
<evidence type="ECO:0000256" key="3">
    <source>
        <dbReference type="SAM" id="MobiDB-lite"/>
    </source>
</evidence>
<evidence type="ECO:0000313" key="5">
    <source>
        <dbReference type="Proteomes" id="UP000323274"/>
    </source>
</evidence>
<protein>
    <recommendedName>
        <fullName evidence="2">Stress response regulator gls24 homolog</fullName>
    </recommendedName>
</protein>
<evidence type="ECO:0000256" key="2">
    <source>
        <dbReference type="ARBA" id="ARBA00039575"/>
    </source>
</evidence>
<accession>A0A5A5U1T1</accession>
<dbReference type="Pfam" id="PF03780">
    <property type="entry name" value="Asp23"/>
    <property type="match status" value="1"/>
</dbReference>
<name>A0A5A5U1T1_LEUCI</name>
<gene>
    <name evidence="4" type="primary">ytgH</name>
    <name evidence="4" type="ORF">LCIT_09260</name>
</gene>
<evidence type="ECO:0000313" key="4">
    <source>
        <dbReference type="EMBL" id="GDZ83684.1"/>
    </source>
</evidence>
<dbReference type="RefSeq" id="WP_085699028.1">
    <property type="nucleotide sequence ID" value="NZ_BJJW01000006.1"/>
</dbReference>